<reference evidence="2 3" key="1">
    <citation type="submission" date="2018-07" db="EMBL/GenBank/DDBJ databases">
        <title>Whole genome Sequencing of Pseudoxanthomonas gei KCTC 32298 (T).</title>
        <authorList>
            <person name="Kumar S."/>
            <person name="Bansal K."/>
            <person name="Kaur A."/>
            <person name="Patil P."/>
            <person name="Sharma S."/>
            <person name="Patil P.B."/>
        </authorList>
    </citation>
    <scope>NUCLEOTIDE SEQUENCE [LARGE SCALE GENOMIC DNA]</scope>
    <source>
        <strain evidence="2 3">KCTC 32298</strain>
    </source>
</reference>
<dbReference type="EMBL" id="QOVG01000006">
    <property type="protein sequence ID" value="NDK39317.1"/>
    <property type="molecule type" value="Genomic_DNA"/>
</dbReference>
<name>A0ABX0ACL3_9GAMM</name>
<proteinExistence type="predicted"/>
<feature type="region of interest" description="Disordered" evidence="1">
    <location>
        <begin position="230"/>
        <end position="250"/>
    </location>
</feature>
<protein>
    <submittedName>
        <fullName evidence="2">Uncharacterized protein</fullName>
    </submittedName>
</protein>
<evidence type="ECO:0000256" key="1">
    <source>
        <dbReference type="SAM" id="MobiDB-lite"/>
    </source>
</evidence>
<dbReference type="Proteomes" id="UP001429354">
    <property type="component" value="Unassembled WGS sequence"/>
</dbReference>
<evidence type="ECO:0000313" key="2">
    <source>
        <dbReference type="EMBL" id="NDK39317.1"/>
    </source>
</evidence>
<feature type="region of interest" description="Disordered" evidence="1">
    <location>
        <begin position="266"/>
        <end position="286"/>
    </location>
</feature>
<evidence type="ECO:0000313" key="3">
    <source>
        <dbReference type="Proteomes" id="UP001429354"/>
    </source>
</evidence>
<gene>
    <name evidence="2" type="ORF">DT603_10735</name>
</gene>
<organism evidence="2 3">
    <name type="scientific">Pseudoxanthomonas gei</name>
    <dbReference type="NCBI Taxonomy" id="1383030"/>
    <lineage>
        <taxon>Bacteria</taxon>
        <taxon>Pseudomonadati</taxon>
        <taxon>Pseudomonadota</taxon>
        <taxon>Gammaproteobacteria</taxon>
        <taxon>Lysobacterales</taxon>
        <taxon>Lysobacteraceae</taxon>
        <taxon>Pseudoxanthomonas</taxon>
    </lineage>
</organism>
<keyword evidence="3" id="KW-1185">Reference proteome</keyword>
<comment type="caution">
    <text evidence="2">The sequence shown here is derived from an EMBL/GenBank/DDBJ whole genome shotgun (WGS) entry which is preliminary data.</text>
</comment>
<accession>A0ABX0ACL3</accession>
<sequence>MPRGGGHAMNRAASSSTTKSAGRAGIALCGVFAGAMLGIGETRADPPQIPPVNCHGGSLAAPPVFSQVSPGRAEYSFSGVCTARDSGRMLGYRVSATWTPSEDNPANANASEVFQVSTLSGPSQSFTVVMGARCEQDPWLHHTRCNRVGDNAPEELLELWPGLTGSPFPFNRNGIGQAQRGQLQAEYARANGGERSQRLLQGVRVSAGRPQEAGLQQGAGVGHAADAVSLNPQPLPPRPPSDAAVQATGAGKRAAEAGIIIVSGKTPLREAQRTQAETAVDETASP</sequence>